<dbReference type="RefSeq" id="WP_271140299.1">
    <property type="nucleotide sequence ID" value="NZ_JAPYYP010000015.1"/>
</dbReference>
<accession>A0A9X3TSV5</accession>
<dbReference type="EMBL" id="JAPYYP010000015">
    <property type="protein sequence ID" value="MDA5109283.1"/>
    <property type="molecule type" value="Genomic_DNA"/>
</dbReference>
<dbReference type="PANTHER" id="PTHR42754:SF1">
    <property type="entry name" value="LIPOPROTEIN"/>
    <property type="match status" value="1"/>
</dbReference>
<name>A0A9X3TSV5_9BACL</name>
<gene>
    <name evidence="3" type="ORF">O3V59_13000</name>
</gene>
<comment type="caution">
    <text evidence="3">The sequence shown here is derived from an EMBL/GenBank/DDBJ whole genome shotgun (WGS) entry which is preliminary data.</text>
</comment>
<organism evidence="3 4">
    <name type="scientific">Brevibacillus thermoruber</name>
    <dbReference type="NCBI Taxonomy" id="33942"/>
    <lineage>
        <taxon>Bacteria</taxon>
        <taxon>Bacillati</taxon>
        <taxon>Bacillota</taxon>
        <taxon>Bacilli</taxon>
        <taxon>Bacillales</taxon>
        <taxon>Paenibacillaceae</taxon>
        <taxon>Brevibacillus</taxon>
    </lineage>
</organism>
<evidence type="ECO:0000256" key="1">
    <source>
        <dbReference type="SAM" id="SignalP"/>
    </source>
</evidence>
<keyword evidence="1" id="KW-0732">Signal</keyword>
<dbReference type="InterPro" id="IPR011047">
    <property type="entry name" value="Quinoprotein_ADH-like_sf"/>
</dbReference>
<dbReference type="Gene3D" id="2.130.10.10">
    <property type="entry name" value="YVTN repeat-like/Quinoprotein amine dehydrogenase"/>
    <property type="match status" value="1"/>
</dbReference>
<keyword evidence="4" id="KW-1185">Reference proteome</keyword>
<dbReference type="AlphaFoldDB" id="A0A9X3TSV5"/>
<dbReference type="InterPro" id="IPR002372">
    <property type="entry name" value="PQQ_rpt_dom"/>
</dbReference>
<evidence type="ECO:0000313" key="4">
    <source>
        <dbReference type="Proteomes" id="UP001151071"/>
    </source>
</evidence>
<dbReference type="Proteomes" id="UP001151071">
    <property type="component" value="Unassembled WGS sequence"/>
</dbReference>
<protein>
    <recommendedName>
        <fullName evidence="2">Pyrrolo-quinoline quinone repeat domain-containing protein</fullName>
    </recommendedName>
</protein>
<evidence type="ECO:0000313" key="3">
    <source>
        <dbReference type="EMBL" id="MDA5109283.1"/>
    </source>
</evidence>
<proteinExistence type="predicted"/>
<dbReference type="Pfam" id="PF13360">
    <property type="entry name" value="PQQ_2"/>
    <property type="match status" value="1"/>
</dbReference>
<sequence length="425" mass="46599">MGLVRQGRQVGRAWKWTSLLALALVGAGPLAWSGQASAGEANEGPVVKWEKTHPYTYGDFYGNVQRGPDGGIFFSRQAADDRAHEIVRVEHSGTLKVAQTVTDEELGRLSHFIHTKDGGFLLAGPTRSNGPEGNLRLIKVNDDGEIVWAKTFRKNVGLDTRLLQTDDGGYVLAAVLNRPDRSTELYLAKLEPDGNPEWETTFEGAEYDAVTAVRQTVDGGIVLLGAVGQEDASYRLNRDLFLAKVDKSGETVWERRHETGRDTVPRAFAETPDGGLVIAGTDRTISDYRAGSGLGYLLKVDEDGKNVWEKRFAEGTETSALNDIQVTDDGDLLVSGCVKYEELNMNDASSDGYAAKLGEDGETVWEKVFPNSTEQREQHLLLPISDEAFLTIGTGKKYEGGDYVFYVTQLQAERDRHGGQAGRRP</sequence>
<reference evidence="3" key="1">
    <citation type="submission" date="2022-12" db="EMBL/GenBank/DDBJ databases">
        <title>Draft genome sequence of the thermophilic strain Brevibacillus thermoruber HT42, isolated from Los Humeros, Puebla, Mexico, with biotechnological potential.</title>
        <authorList>
            <person name="Lara Sanchez J."/>
            <person name="Solis Palacios R."/>
            <person name="Bustos Baena A.S."/>
            <person name="Ruz Baez A.E."/>
            <person name="Espinosa Luna G."/>
            <person name="Oliart Ros R.M."/>
        </authorList>
    </citation>
    <scope>NUCLEOTIDE SEQUENCE</scope>
    <source>
        <strain evidence="3">HT42</strain>
    </source>
</reference>
<feature type="domain" description="Pyrrolo-quinoline quinone repeat" evidence="2">
    <location>
        <begin position="141"/>
        <end position="324"/>
    </location>
</feature>
<dbReference type="SUPFAM" id="SSF50998">
    <property type="entry name" value="Quinoprotein alcohol dehydrogenase-like"/>
    <property type="match status" value="1"/>
</dbReference>
<evidence type="ECO:0000259" key="2">
    <source>
        <dbReference type="Pfam" id="PF13360"/>
    </source>
</evidence>
<feature type="chain" id="PRO_5040954781" description="Pyrrolo-quinoline quinone repeat domain-containing protein" evidence="1">
    <location>
        <begin position="39"/>
        <end position="425"/>
    </location>
</feature>
<dbReference type="InterPro" id="IPR015943">
    <property type="entry name" value="WD40/YVTN_repeat-like_dom_sf"/>
</dbReference>
<dbReference type="PANTHER" id="PTHR42754">
    <property type="entry name" value="ENDOGLUCANASE"/>
    <property type="match status" value="1"/>
</dbReference>
<feature type="signal peptide" evidence="1">
    <location>
        <begin position="1"/>
        <end position="38"/>
    </location>
</feature>